<dbReference type="Proteomes" id="UP000029734">
    <property type="component" value="Unassembled WGS sequence"/>
</dbReference>
<evidence type="ECO:0000256" key="10">
    <source>
        <dbReference type="RuleBase" id="RU004504"/>
    </source>
</evidence>
<dbReference type="InterPro" id="IPR016454">
    <property type="entry name" value="Cysteine_dSase"/>
</dbReference>
<reference evidence="12 13" key="1">
    <citation type="submission" date="2014-08" db="EMBL/GenBank/DDBJ databases">
        <authorList>
            <person name="den Bakker H.C."/>
        </authorList>
    </citation>
    <scope>NUCLEOTIDE SEQUENCE [LARGE SCALE GENOMIC DNA]</scope>
    <source>
        <strain evidence="12 13">DSM 18334</strain>
    </source>
</reference>
<dbReference type="Gene3D" id="3.40.640.10">
    <property type="entry name" value="Type I PLP-dependent aspartate aminotransferase-like (Major domain)"/>
    <property type="match status" value="1"/>
</dbReference>
<organism evidence="12 13">
    <name type="scientific">Paenibacillus wynnii</name>
    <dbReference type="NCBI Taxonomy" id="268407"/>
    <lineage>
        <taxon>Bacteria</taxon>
        <taxon>Bacillati</taxon>
        <taxon>Bacillota</taxon>
        <taxon>Bacilli</taxon>
        <taxon>Bacillales</taxon>
        <taxon>Paenibacillaceae</taxon>
        <taxon>Paenibacillus</taxon>
    </lineage>
</organism>
<dbReference type="STRING" id="268407.PWYN_27260"/>
<dbReference type="EC" id="2.8.1.7" evidence="3"/>
<keyword evidence="13" id="KW-1185">Reference proteome</keyword>
<gene>
    <name evidence="12" type="ORF">PWYN_27260</name>
</gene>
<dbReference type="EMBL" id="JQCR01000003">
    <property type="protein sequence ID" value="KGE18231.1"/>
    <property type="molecule type" value="Genomic_DNA"/>
</dbReference>
<dbReference type="AlphaFoldDB" id="A0A098M873"/>
<dbReference type="Pfam" id="PF00266">
    <property type="entry name" value="Aminotran_5"/>
    <property type="match status" value="1"/>
</dbReference>
<evidence type="ECO:0000256" key="4">
    <source>
        <dbReference type="ARBA" id="ARBA00022679"/>
    </source>
</evidence>
<dbReference type="RefSeq" id="WP_036658144.1">
    <property type="nucleotide sequence ID" value="NZ_JQCR01000003.1"/>
</dbReference>
<comment type="caution">
    <text evidence="12">The sequence shown here is derived from an EMBL/GenBank/DDBJ whole genome shotgun (WGS) entry which is preliminary data.</text>
</comment>
<evidence type="ECO:0000256" key="9">
    <source>
        <dbReference type="ARBA" id="ARBA00050776"/>
    </source>
</evidence>
<dbReference type="PROSITE" id="PS00595">
    <property type="entry name" value="AA_TRANSFER_CLASS_5"/>
    <property type="match status" value="1"/>
</dbReference>
<feature type="domain" description="Aminotransferase class V" evidence="11">
    <location>
        <begin position="4"/>
        <end position="367"/>
    </location>
</feature>
<protein>
    <recommendedName>
        <fullName evidence="3">cysteine desulfurase</fullName>
        <ecNumber evidence="3">2.8.1.7</ecNumber>
    </recommendedName>
</protein>
<keyword evidence="5" id="KW-0479">Metal-binding</keyword>
<dbReference type="InterPro" id="IPR015424">
    <property type="entry name" value="PyrdxlP-dep_Trfase"/>
</dbReference>
<dbReference type="Gene3D" id="3.90.1150.10">
    <property type="entry name" value="Aspartate Aminotransferase, domain 1"/>
    <property type="match status" value="1"/>
</dbReference>
<name>A0A098M873_9BACL</name>
<proteinExistence type="inferred from homology"/>
<evidence type="ECO:0000259" key="11">
    <source>
        <dbReference type="Pfam" id="PF00266"/>
    </source>
</evidence>
<dbReference type="SUPFAM" id="SSF53383">
    <property type="entry name" value="PLP-dependent transferases"/>
    <property type="match status" value="1"/>
</dbReference>
<dbReference type="GO" id="GO:0051536">
    <property type="term" value="F:iron-sulfur cluster binding"/>
    <property type="evidence" value="ECO:0007669"/>
    <property type="project" value="UniProtKB-KW"/>
</dbReference>
<comment type="catalytic activity">
    <reaction evidence="9">
        <text>(sulfur carrier)-H + L-cysteine = (sulfur carrier)-SH + L-alanine</text>
        <dbReference type="Rhea" id="RHEA:43892"/>
        <dbReference type="Rhea" id="RHEA-COMP:14737"/>
        <dbReference type="Rhea" id="RHEA-COMP:14739"/>
        <dbReference type="ChEBI" id="CHEBI:29917"/>
        <dbReference type="ChEBI" id="CHEBI:35235"/>
        <dbReference type="ChEBI" id="CHEBI:57972"/>
        <dbReference type="ChEBI" id="CHEBI:64428"/>
        <dbReference type="EC" id="2.8.1.7"/>
    </reaction>
</comment>
<reference evidence="12 13" key="2">
    <citation type="submission" date="2014-10" db="EMBL/GenBank/DDBJ databases">
        <title>Comparative genomics of the Paenibacillus odorifer group.</title>
        <authorList>
            <person name="Tsai Y.-C."/>
            <person name="Martin N."/>
            <person name="Korlach J."/>
            <person name="Wiedmann M."/>
        </authorList>
    </citation>
    <scope>NUCLEOTIDE SEQUENCE [LARGE SCALE GENOMIC DNA]</scope>
    <source>
        <strain evidence="12 13">DSM 18334</strain>
    </source>
</reference>
<evidence type="ECO:0000256" key="7">
    <source>
        <dbReference type="ARBA" id="ARBA00023004"/>
    </source>
</evidence>
<evidence type="ECO:0000256" key="3">
    <source>
        <dbReference type="ARBA" id="ARBA00012239"/>
    </source>
</evidence>
<dbReference type="InterPro" id="IPR020578">
    <property type="entry name" value="Aminotrans_V_PyrdxlP_BS"/>
</dbReference>
<dbReference type="InterPro" id="IPR015422">
    <property type="entry name" value="PyrdxlP-dep_Trfase_small"/>
</dbReference>
<dbReference type="PANTHER" id="PTHR11601:SF34">
    <property type="entry name" value="CYSTEINE DESULFURASE"/>
    <property type="match status" value="1"/>
</dbReference>
<evidence type="ECO:0000313" key="12">
    <source>
        <dbReference type="EMBL" id="KGE18231.1"/>
    </source>
</evidence>
<keyword evidence="7" id="KW-0408">Iron</keyword>
<dbReference type="InterPro" id="IPR015421">
    <property type="entry name" value="PyrdxlP-dep_Trfase_major"/>
</dbReference>
<dbReference type="PIRSF" id="PIRSF005572">
    <property type="entry name" value="NifS"/>
    <property type="match status" value="1"/>
</dbReference>
<dbReference type="eggNOG" id="COG1104">
    <property type="taxonomic scope" value="Bacteria"/>
</dbReference>
<dbReference type="InterPro" id="IPR000192">
    <property type="entry name" value="Aminotrans_V_dom"/>
</dbReference>
<evidence type="ECO:0000313" key="13">
    <source>
        <dbReference type="Proteomes" id="UP000029734"/>
    </source>
</evidence>
<dbReference type="GO" id="GO:0046872">
    <property type="term" value="F:metal ion binding"/>
    <property type="evidence" value="ECO:0007669"/>
    <property type="project" value="UniProtKB-KW"/>
</dbReference>
<dbReference type="Gene3D" id="1.10.260.50">
    <property type="match status" value="1"/>
</dbReference>
<evidence type="ECO:0000256" key="6">
    <source>
        <dbReference type="ARBA" id="ARBA00022898"/>
    </source>
</evidence>
<keyword evidence="4" id="KW-0808">Transferase</keyword>
<dbReference type="GO" id="GO:0031071">
    <property type="term" value="F:cysteine desulfurase activity"/>
    <property type="evidence" value="ECO:0007669"/>
    <property type="project" value="UniProtKB-EC"/>
</dbReference>
<evidence type="ECO:0000256" key="1">
    <source>
        <dbReference type="ARBA" id="ARBA00001933"/>
    </source>
</evidence>
<comment type="similarity">
    <text evidence="2">Belongs to the class-V pyridoxal-phosphate-dependent aminotransferase family. NifS/IscS subfamily.</text>
</comment>
<accession>A0A098M873</accession>
<dbReference type="PANTHER" id="PTHR11601">
    <property type="entry name" value="CYSTEINE DESULFURYLASE FAMILY MEMBER"/>
    <property type="match status" value="1"/>
</dbReference>
<evidence type="ECO:0000256" key="2">
    <source>
        <dbReference type="ARBA" id="ARBA00006490"/>
    </source>
</evidence>
<comment type="cofactor">
    <cofactor evidence="1 10">
        <name>pyridoxal 5'-phosphate</name>
        <dbReference type="ChEBI" id="CHEBI:597326"/>
    </cofactor>
</comment>
<keyword evidence="6" id="KW-0663">Pyridoxal phosphate</keyword>
<dbReference type="OrthoDB" id="9808002at2"/>
<evidence type="ECO:0000256" key="8">
    <source>
        <dbReference type="ARBA" id="ARBA00023014"/>
    </source>
</evidence>
<evidence type="ECO:0000256" key="5">
    <source>
        <dbReference type="ARBA" id="ARBA00022723"/>
    </source>
</evidence>
<keyword evidence="8" id="KW-0411">Iron-sulfur</keyword>
<sequence>MKPIYLDHAASTPVHPEVAGVMLKIMTEQFGNASSVHSFGRAAKKIINGARDVIASSLGCSPEEWVFTSGGTESDNLAIFGAVAVSSEKGKHIVTTKIEHHAVLHTFEILEKEGFSVTYLPVDSTGLVSVDDVRAALRSDTVLISIMFANNEVGTVQPIAEIGELAASRGVLFHVDAVQALGALPITLRDIPVDYMSFSAHKINGPQGIGGLYVRRGAPIHPRQHGGLQERGRRAGTENLAGAAGFAKAVERAVQQLEQKQADSLVLRNKLLGELDIRIGNESYTINGNSKHYLPNITNLSFPEVRTDVMLMNLDMEKISAASGSACTSGSLEISHVLRAMGLSSNLLNSAIRFSTGLGNTSEQMEYVAQKVETILKRLRNRD</sequence>
<dbReference type="FunFam" id="3.40.640.10:FF:000084">
    <property type="entry name" value="IscS-like cysteine desulfurase"/>
    <property type="match status" value="1"/>
</dbReference>